<dbReference type="CDD" id="cd00400">
    <property type="entry name" value="Voltage_gated_ClC"/>
    <property type="match status" value="1"/>
</dbReference>
<dbReference type="PANTHER" id="PTHR43427:SF6">
    <property type="entry name" value="CHLORIDE CHANNEL PROTEIN CLC-E"/>
    <property type="match status" value="1"/>
</dbReference>
<evidence type="ECO:0000313" key="11">
    <source>
        <dbReference type="EMBL" id="GAA4079613.1"/>
    </source>
</evidence>
<evidence type="ECO:0000256" key="3">
    <source>
        <dbReference type="ARBA" id="ARBA00022692"/>
    </source>
</evidence>
<dbReference type="RefSeq" id="WP_344913755.1">
    <property type="nucleotide sequence ID" value="NZ_BAABDL010000141.1"/>
</dbReference>
<evidence type="ECO:0000313" key="12">
    <source>
        <dbReference type="Proteomes" id="UP001501734"/>
    </source>
</evidence>
<evidence type="ECO:0000256" key="1">
    <source>
        <dbReference type="ARBA" id="ARBA00004141"/>
    </source>
</evidence>
<dbReference type="InterPro" id="IPR001807">
    <property type="entry name" value="ClC"/>
</dbReference>
<comment type="subcellular location">
    <subcellularLocation>
        <location evidence="1">Membrane</location>
        <topology evidence="1">Multi-pass membrane protein</topology>
    </subcellularLocation>
</comment>
<name>A0ABP7W2F3_9BACI</name>
<dbReference type="PANTHER" id="PTHR43427">
    <property type="entry name" value="CHLORIDE CHANNEL PROTEIN CLC-E"/>
    <property type="match status" value="1"/>
</dbReference>
<evidence type="ECO:0000256" key="7">
    <source>
        <dbReference type="ARBA" id="ARBA00023173"/>
    </source>
</evidence>
<evidence type="ECO:0000256" key="5">
    <source>
        <dbReference type="ARBA" id="ARBA00023065"/>
    </source>
</evidence>
<evidence type="ECO:0000256" key="10">
    <source>
        <dbReference type="SAM" id="Phobius"/>
    </source>
</evidence>
<feature type="transmembrane region" description="Helical" evidence="10">
    <location>
        <begin position="377"/>
        <end position="396"/>
    </location>
</feature>
<dbReference type="EMBL" id="BAABDL010000141">
    <property type="protein sequence ID" value="GAA4079613.1"/>
    <property type="molecule type" value="Genomic_DNA"/>
</dbReference>
<dbReference type="InterPro" id="IPR014743">
    <property type="entry name" value="Cl-channel_core"/>
</dbReference>
<dbReference type="SUPFAM" id="SSF81340">
    <property type="entry name" value="Clc chloride channel"/>
    <property type="match status" value="1"/>
</dbReference>
<organism evidence="11 12">
    <name type="scientific">Amphibacillus indicireducens</name>
    <dbReference type="NCBI Taxonomy" id="1076330"/>
    <lineage>
        <taxon>Bacteria</taxon>
        <taxon>Bacillati</taxon>
        <taxon>Bacillota</taxon>
        <taxon>Bacilli</taxon>
        <taxon>Bacillales</taxon>
        <taxon>Bacillaceae</taxon>
        <taxon>Amphibacillus</taxon>
    </lineage>
</organism>
<keyword evidence="8" id="KW-0868">Chloride</keyword>
<dbReference type="Proteomes" id="UP001501734">
    <property type="component" value="Unassembled WGS sequence"/>
</dbReference>
<feature type="transmembrane region" description="Helical" evidence="10">
    <location>
        <begin position="145"/>
        <end position="163"/>
    </location>
</feature>
<feature type="transmembrane region" description="Helical" evidence="10">
    <location>
        <begin position="183"/>
        <end position="207"/>
    </location>
</feature>
<dbReference type="Pfam" id="PF00654">
    <property type="entry name" value="Voltage_CLC"/>
    <property type="match status" value="1"/>
</dbReference>
<accession>A0ABP7W2F3</accession>
<dbReference type="Gene3D" id="1.10.3080.10">
    <property type="entry name" value="Clc chloride channel"/>
    <property type="match status" value="1"/>
</dbReference>
<evidence type="ECO:0000256" key="6">
    <source>
        <dbReference type="ARBA" id="ARBA00023136"/>
    </source>
</evidence>
<keyword evidence="4 10" id="KW-1133">Transmembrane helix</keyword>
<feature type="transmembrane region" description="Helical" evidence="10">
    <location>
        <begin position="295"/>
        <end position="315"/>
    </location>
</feature>
<keyword evidence="12" id="KW-1185">Reference proteome</keyword>
<dbReference type="InterPro" id="IPR050368">
    <property type="entry name" value="ClC-type_chloride_channel"/>
</dbReference>
<keyword evidence="3 10" id="KW-0812">Transmembrane</keyword>
<evidence type="ECO:0000256" key="8">
    <source>
        <dbReference type="ARBA" id="ARBA00023214"/>
    </source>
</evidence>
<feature type="transmembrane region" description="Helical" evidence="10">
    <location>
        <begin position="321"/>
        <end position="342"/>
    </location>
</feature>
<reference evidence="12" key="1">
    <citation type="journal article" date="2019" name="Int. J. Syst. Evol. Microbiol.">
        <title>The Global Catalogue of Microorganisms (GCM) 10K type strain sequencing project: providing services to taxonomists for standard genome sequencing and annotation.</title>
        <authorList>
            <consortium name="The Broad Institute Genomics Platform"/>
            <consortium name="The Broad Institute Genome Sequencing Center for Infectious Disease"/>
            <person name="Wu L."/>
            <person name="Ma J."/>
        </authorList>
    </citation>
    <scope>NUCLEOTIDE SEQUENCE [LARGE SCALE GENOMIC DNA]</scope>
    <source>
        <strain evidence="12">JCM 17250</strain>
    </source>
</reference>
<keyword evidence="6 10" id="KW-0472">Membrane</keyword>
<feature type="transmembrane region" description="Helical" evidence="10">
    <location>
        <begin position="349"/>
        <end position="371"/>
    </location>
</feature>
<sequence>MSGQAKYIQIYLIKWLIFATLVGFGGGISALALSYGIDWLSQYGVKVPTILAPAIGGLIVILIYKIDREVAGSGTRNYINAINLYQGQISRRTWLTKLIASSATIGFRGSGGVEGPMVLMGGSVGNMVSKLPLIKKLIDKEDHRILAVCGAAGAIGAVFRSPLGGGVFVAEILYKSSMHYLDMFPAILSSTMGFVIYSTLGTADPLFSVSYYLPEPTNVGYFIIAGLVAGFVSLLFMGAIHYAEQFSERFGNKKIGQLMPVFGGLLTGMILLFLPQVGGTGINFIQDLIEQSFGTLFLILVLIAKILATAFTVGLKASAGLVVPALFIGATTGAIVGNLFAAESGLASSLVVAGMSASLAATANVPIAAAILLIEMVGFQVGVAAVVGSVIGYVIGRRKMIYLKTSGSGADFRSGKDFRKLDRYFE</sequence>
<feature type="transmembrane region" description="Helical" evidence="10">
    <location>
        <begin position="43"/>
        <end position="64"/>
    </location>
</feature>
<feature type="transmembrane region" description="Helical" evidence="10">
    <location>
        <begin position="255"/>
        <end position="274"/>
    </location>
</feature>
<evidence type="ECO:0000256" key="4">
    <source>
        <dbReference type="ARBA" id="ARBA00022989"/>
    </source>
</evidence>
<keyword evidence="7" id="KW-0869">Chloride channel</keyword>
<proteinExistence type="predicted"/>
<feature type="transmembrane region" description="Helical" evidence="10">
    <location>
        <begin position="12"/>
        <end position="37"/>
    </location>
</feature>
<keyword evidence="5" id="KW-0406">Ion transport</keyword>
<evidence type="ECO:0000256" key="9">
    <source>
        <dbReference type="ARBA" id="ARBA00023303"/>
    </source>
</evidence>
<keyword evidence="2" id="KW-0813">Transport</keyword>
<keyword evidence="9" id="KW-0407">Ion channel</keyword>
<comment type="caution">
    <text evidence="11">The sequence shown here is derived from an EMBL/GenBank/DDBJ whole genome shotgun (WGS) entry which is preliminary data.</text>
</comment>
<gene>
    <name evidence="11" type="ORF">GCM10022410_24670</name>
</gene>
<evidence type="ECO:0000256" key="2">
    <source>
        <dbReference type="ARBA" id="ARBA00022448"/>
    </source>
</evidence>
<protein>
    <submittedName>
        <fullName evidence="11">Chloride channel protein</fullName>
    </submittedName>
</protein>
<dbReference type="PRINTS" id="PR00762">
    <property type="entry name" value="CLCHANNEL"/>
</dbReference>
<feature type="transmembrane region" description="Helical" evidence="10">
    <location>
        <begin position="219"/>
        <end position="243"/>
    </location>
</feature>